<dbReference type="Pfam" id="PF04221">
    <property type="entry name" value="RelB"/>
    <property type="match status" value="1"/>
</dbReference>
<keyword evidence="2" id="KW-1277">Toxin-antitoxin system</keyword>
<evidence type="ECO:0000256" key="1">
    <source>
        <dbReference type="ARBA" id="ARBA00010562"/>
    </source>
</evidence>
<comment type="similarity">
    <text evidence="1">Belongs to the RelB/DinJ antitoxin family.</text>
</comment>
<dbReference type="InterPro" id="IPR013321">
    <property type="entry name" value="Arc_rbn_hlx_hlx"/>
</dbReference>
<evidence type="ECO:0000313" key="3">
    <source>
        <dbReference type="EMBL" id="GEP72697.1"/>
    </source>
</evidence>
<dbReference type="InterPro" id="IPR007337">
    <property type="entry name" value="RelB/DinJ"/>
</dbReference>
<protein>
    <recommendedName>
        <fullName evidence="5">Type II toxin-antitoxin system RelB/DinJ family antitoxin</fullName>
    </recommendedName>
</protein>
<evidence type="ECO:0000313" key="4">
    <source>
        <dbReference type="Proteomes" id="UP000321569"/>
    </source>
</evidence>
<dbReference type="STRING" id="1423795.FD12_GL002437"/>
<comment type="caution">
    <text evidence="3">The sequence shown here is derived from an EMBL/GenBank/DDBJ whole genome shotgun (WGS) entry which is preliminary data.</text>
</comment>
<dbReference type="PANTHER" id="PTHR38781:SF1">
    <property type="entry name" value="ANTITOXIN DINJ-RELATED"/>
    <property type="match status" value="1"/>
</dbReference>
<dbReference type="NCBIfam" id="TIGR02384">
    <property type="entry name" value="RelB_DinJ"/>
    <property type="match status" value="1"/>
</dbReference>
<dbReference type="GO" id="GO:0006351">
    <property type="term" value="P:DNA-templated transcription"/>
    <property type="evidence" value="ECO:0007669"/>
    <property type="project" value="TreeGrafter"/>
</dbReference>
<dbReference type="RefSeq" id="WP_162258724.1">
    <property type="nucleotide sequence ID" value="NZ_BKAM01000029.1"/>
</dbReference>
<sequence>MKNNAELYDVAPQYDNMWVEAIRMTKDTTLTIRLDKTVKAQAAKVAAGMGIDLATAINMFLVQIIKTDELPFVPTGQSELKKSMDDEKAERVSKTFDNADDLLDDALKDKTK</sequence>
<organism evidence="3 4">
    <name type="scientific">Lentilactobacillus rapi</name>
    <dbReference type="NCBI Taxonomy" id="481723"/>
    <lineage>
        <taxon>Bacteria</taxon>
        <taxon>Bacillati</taxon>
        <taxon>Bacillota</taxon>
        <taxon>Bacilli</taxon>
        <taxon>Lactobacillales</taxon>
        <taxon>Lactobacillaceae</taxon>
        <taxon>Lentilactobacillus</taxon>
    </lineage>
</organism>
<reference evidence="3 4" key="1">
    <citation type="submission" date="2019-07" db="EMBL/GenBank/DDBJ databases">
        <title>Whole genome shotgun sequence of Lactobacillus rapi NBRC 109618.</title>
        <authorList>
            <person name="Hosoyama A."/>
            <person name="Uohara A."/>
            <person name="Ohji S."/>
            <person name="Ichikawa N."/>
        </authorList>
    </citation>
    <scope>NUCLEOTIDE SEQUENCE [LARGE SCALE GENOMIC DNA]</scope>
    <source>
        <strain evidence="3 4">NBRC 109618</strain>
    </source>
</reference>
<evidence type="ECO:0000256" key="2">
    <source>
        <dbReference type="ARBA" id="ARBA00022649"/>
    </source>
</evidence>
<dbReference type="EMBL" id="BKAM01000029">
    <property type="protein sequence ID" value="GEP72697.1"/>
    <property type="molecule type" value="Genomic_DNA"/>
</dbReference>
<dbReference type="AlphaFoldDB" id="A0A512PNB6"/>
<evidence type="ECO:0008006" key="5">
    <source>
        <dbReference type="Google" id="ProtNLM"/>
    </source>
</evidence>
<dbReference type="PANTHER" id="PTHR38781">
    <property type="entry name" value="ANTITOXIN DINJ-RELATED"/>
    <property type="match status" value="1"/>
</dbReference>
<accession>A0A512PNB6</accession>
<name>A0A512PNB6_9LACO</name>
<proteinExistence type="inferred from homology"/>
<gene>
    <name evidence="3" type="ORF">LRA02_15650</name>
</gene>
<dbReference type="Proteomes" id="UP000321569">
    <property type="component" value="Unassembled WGS sequence"/>
</dbReference>
<dbReference type="Gene3D" id="1.10.1220.10">
    <property type="entry name" value="Met repressor-like"/>
    <property type="match status" value="1"/>
</dbReference>
<dbReference type="GO" id="GO:0006355">
    <property type="term" value="P:regulation of DNA-templated transcription"/>
    <property type="evidence" value="ECO:0007669"/>
    <property type="project" value="InterPro"/>
</dbReference>